<comment type="similarity">
    <text evidence="2 11">Belongs to the glycosyltransferase 8 family.</text>
</comment>
<dbReference type="InterPro" id="IPR002495">
    <property type="entry name" value="Glyco_trans_8"/>
</dbReference>
<proteinExistence type="inferred from homology"/>
<organism evidence="14">
    <name type="scientific">Physcomitrium patens</name>
    <name type="common">Spreading-leaved earth moss</name>
    <name type="synonym">Physcomitrella patens</name>
    <dbReference type="NCBI Taxonomy" id="3218"/>
    <lineage>
        <taxon>Eukaryota</taxon>
        <taxon>Viridiplantae</taxon>
        <taxon>Streptophyta</taxon>
        <taxon>Embryophyta</taxon>
        <taxon>Bryophyta</taxon>
        <taxon>Bryophytina</taxon>
        <taxon>Bryopsida</taxon>
        <taxon>Funariidae</taxon>
        <taxon>Funariales</taxon>
        <taxon>Funariaceae</taxon>
        <taxon>Physcomitrium</taxon>
    </lineage>
</organism>
<evidence type="ECO:0000256" key="12">
    <source>
        <dbReference type="SAM" id="MobiDB-lite"/>
    </source>
</evidence>
<reference evidence="14 16" key="1">
    <citation type="journal article" date="2008" name="Science">
        <title>The Physcomitrella genome reveals evolutionary insights into the conquest of land by plants.</title>
        <authorList>
            <person name="Rensing S."/>
            <person name="Lang D."/>
            <person name="Zimmer A."/>
            <person name="Terry A."/>
            <person name="Salamov A."/>
            <person name="Shapiro H."/>
            <person name="Nishiyama T."/>
            <person name="Perroud P.-F."/>
            <person name="Lindquist E."/>
            <person name="Kamisugi Y."/>
            <person name="Tanahashi T."/>
            <person name="Sakakibara K."/>
            <person name="Fujita T."/>
            <person name="Oishi K."/>
            <person name="Shin-I T."/>
            <person name="Kuroki Y."/>
            <person name="Toyoda A."/>
            <person name="Suzuki Y."/>
            <person name="Hashimoto A."/>
            <person name="Yamaguchi K."/>
            <person name="Sugano A."/>
            <person name="Kohara Y."/>
            <person name="Fujiyama A."/>
            <person name="Anterola A."/>
            <person name="Aoki S."/>
            <person name="Ashton N."/>
            <person name="Barbazuk W.B."/>
            <person name="Barker E."/>
            <person name="Bennetzen J."/>
            <person name="Bezanilla M."/>
            <person name="Blankenship R."/>
            <person name="Cho S.H."/>
            <person name="Dutcher S."/>
            <person name="Estelle M."/>
            <person name="Fawcett J.A."/>
            <person name="Gundlach H."/>
            <person name="Hanada K."/>
            <person name="Heyl A."/>
            <person name="Hicks K.A."/>
            <person name="Hugh J."/>
            <person name="Lohr M."/>
            <person name="Mayer K."/>
            <person name="Melkozernov A."/>
            <person name="Murata T."/>
            <person name="Nelson D."/>
            <person name="Pils B."/>
            <person name="Prigge M."/>
            <person name="Reiss B."/>
            <person name="Renner T."/>
            <person name="Rombauts S."/>
            <person name="Rushton P."/>
            <person name="Sanderfoot A."/>
            <person name="Schween G."/>
            <person name="Shiu S.-H."/>
            <person name="Stueber K."/>
            <person name="Theodoulou F.L."/>
            <person name="Tu H."/>
            <person name="Van de Peer Y."/>
            <person name="Verrier P.J."/>
            <person name="Waters E."/>
            <person name="Wood A."/>
            <person name="Yang L."/>
            <person name="Cove D."/>
            <person name="Cuming A."/>
            <person name="Hasebe M."/>
            <person name="Lucas S."/>
            <person name="Mishler D.B."/>
            <person name="Reski R."/>
            <person name="Grigoriev I."/>
            <person name="Quatrano R.S."/>
            <person name="Boore J.L."/>
        </authorList>
    </citation>
    <scope>NUCLEOTIDE SEQUENCE [LARGE SCALE GENOMIC DNA]</scope>
    <source>
        <strain evidence="15 16">cv. Gransden 2004</strain>
    </source>
</reference>
<dbReference type="EC" id="2.4.1.-" evidence="11"/>
<evidence type="ECO:0000256" key="10">
    <source>
        <dbReference type="ARBA" id="ARBA00060399"/>
    </source>
</evidence>
<dbReference type="KEGG" id="ppp:112282948"/>
<evidence type="ECO:0000256" key="6">
    <source>
        <dbReference type="ARBA" id="ARBA00022968"/>
    </source>
</evidence>
<reference evidence="14 16" key="2">
    <citation type="journal article" date="2018" name="Plant J.">
        <title>The Physcomitrella patens chromosome-scale assembly reveals moss genome structure and evolution.</title>
        <authorList>
            <person name="Lang D."/>
            <person name="Ullrich K.K."/>
            <person name="Murat F."/>
            <person name="Fuchs J."/>
            <person name="Jenkins J."/>
            <person name="Haas F.B."/>
            <person name="Piednoel M."/>
            <person name="Gundlach H."/>
            <person name="Van Bel M."/>
            <person name="Meyberg R."/>
            <person name="Vives C."/>
            <person name="Morata J."/>
            <person name="Symeonidi A."/>
            <person name="Hiss M."/>
            <person name="Muchero W."/>
            <person name="Kamisugi Y."/>
            <person name="Saleh O."/>
            <person name="Blanc G."/>
            <person name="Decker E.L."/>
            <person name="van Gessel N."/>
            <person name="Grimwood J."/>
            <person name="Hayes R.D."/>
            <person name="Graham S.W."/>
            <person name="Gunter L.E."/>
            <person name="McDaniel S.F."/>
            <person name="Hoernstein S.N.W."/>
            <person name="Larsson A."/>
            <person name="Li F.W."/>
            <person name="Perroud P.F."/>
            <person name="Phillips J."/>
            <person name="Ranjan P."/>
            <person name="Rokshar D.S."/>
            <person name="Rothfels C.J."/>
            <person name="Schneider L."/>
            <person name="Shu S."/>
            <person name="Stevenson D.W."/>
            <person name="Thummler F."/>
            <person name="Tillich M."/>
            <person name="Villarreal Aguilar J.C."/>
            <person name="Widiez T."/>
            <person name="Wong G.K."/>
            <person name="Wymore A."/>
            <person name="Zhang Y."/>
            <person name="Zimmer A.D."/>
            <person name="Quatrano R.S."/>
            <person name="Mayer K.F.X."/>
            <person name="Goodstein D."/>
            <person name="Casacuberta J.M."/>
            <person name="Vandepoele K."/>
            <person name="Reski R."/>
            <person name="Cuming A.C."/>
            <person name="Tuskan G.A."/>
            <person name="Maumus F."/>
            <person name="Salse J."/>
            <person name="Schmutz J."/>
            <person name="Rensing S.A."/>
        </authorList>
    </citation>
    <scope>NUCLEOTIDE SEQUENCE [LARGE SCALE GENOMIC DNA]</scope>
    <source>
        <strain evidence="15 16">cv. Gransden 2004</strain>
    </source>
</reference>
<evidence type="ECO:0000256" key="3">
    <source>
        <dbReference type="ARBA" id="ARBA00022676"/>
    </source>
</evidence>
<dbReference type="PANTHER" id="PTHR13778:SF13">
    <property type="entry name" value="GALACTURONOSYLTRANSFERASE-LIKE 3-RELATED"/>
    <property type="match status" value="1"/>
</dbReference>
<feature type="chain" id="PRO_5043158311" description="Hexosyltransferase" evidence="13">
    <location>
        <begin position="27"/>
        <end position="374"/>
    </location>
</feature>
<keyword evidence="13" id="KW-0732">Signal</keyword>
<evidence type="ECO:0000256" key="9">
    <source>
        <dbReference type="ARBA" id="ARBA00023180"/>
    </source>
</evidence>
<dbReference type="OrthoDB" id="411524at2759"/>
<dbReference type="RefSeq" id="XP_024376941.1">
    <property type="nucleotide sequence ID" value="XM_024521173.2"/>
</dbReference>
<evidence type="ECO:0000313" key="15">
    <source>
        <dbReference type="EnsemblPlants" id="PAC:32952629.CDS.1"/>
    </source>
</evidence>
<dbReference type="FunFam" id="3.90.550.10:FF:000024">
    <property type="entry name" value="Hexosyltransferase"/>
    <property type="match status" value="1"/>
</dbReference>
<dbReference type="Gramene" id="Pp3c5_28420V3.1">
    <property type="protein sequence ID" value="PAC:32952629.CDS.1"/>
    <property type="gene ID" value="Pp3c5_28420"/>
</dbReference>
<dbReference type="SUPFAM" id="SSF53448">
    <property type="entry name" value="Nucleotide-diphospho-sugar transferases"/>
    <property type="match status" value="1"/>
</dbReference>
<feature type="region of interest" description="Disordered" evidence="12">
    <location>
        <begin position="40"/>
        <end position="59"/>
    </location>
</feature>
<dbReference type="PANTHER" id="PTHR13778">
    <property type="entry name" value="GLYCOSYLTRANSFERASE 8 DOMAIN-CONTAINING PROTEIN"/>
    <property type="match status" value="1"/>
</dbReference>
<dbReference type="FunCoup" id="A0A2K1KLC3">
    <property type="interactions" value="886"/>
</dbReference>
<dbReference type="InterPro" id="IPR029044">
    <property type="entry name" value="Nucleotide-diphossugar_trans"/>
</dbReference>
<protein>
    <recommendedName>
        <fullName evidence="11">Hexosyltransferase</fullName>
        <ecNumber evidence="11">2.4.1.-</ecNumber>
    </recommendedName>
</protein>
<dbReference type="AlphaFoldDB" id="A0A2K1KLC3"/>
<accession>A0A2K1KLC3</accession>
<reference evidence="15" key="3">
    <citation type="submission" date="2020-12" db="UniProtKB">
        <authorList>
            <consortium name="EnsemblPlants"/>
        </authorList>
    </citation>
    <scope>IDENTIFICATION</scope>
</reference>
<evidence type="ECO:0000256" key="4">
    <source>
        <dbReference type="ARBA" id="ARBA00022679"/>
    </source>
</evidence>
<name>A0A2K1KLC3_PHYPA</name>
<dbReference type="RefSeq" id="XP_024376942.1">
    <property type="nucleotide sequence ID" value="XM_024521174.2"/>
</dbReference>
<dbReference type="STRING" id="3218.A0A2K1KLC3"/>
<dbReference type="EnsemblPlants" id="Pp3c5_28420V3.1">
    <property type="protein sequence ID" value="PAC:32952629.CDS.1"/>
    <property type="gene ID" value="Pp3c5_28420"/>
</dbReference>
<dbReference type="RefSeq" id="XP_024376943.1">
    <property type="nucleotide sequence ID" value="XM_024521175.2"/>
</dbReference>
<evidence type="ECO:0000313" key="14">
    <source>
        <dbReference type="EMBL" id="PNR54578.1"/>
    </source>
</evidence>
<keyword evidence="16" id="KW-1185">Reference proteome</keyword>
<dbReference type="OMA" id="CIFAVAM"/>
<dbReference type="Proteomes" id="UP000006727">
    <property type="component" value="Chromosome 5"/>
</dbReference>
<keyword evidence="5" id="KW-0812">Transmembrane</keyword>
<keyword evidence="7" id="KW-1133">Transmembrane helix</keyword>
<keyword evidence="8" id="KW-0472">Membrane</keyword>
<dbReference type="EnsemblPlants" id="Pp3c5_28420V3.2">
    <property type="protein sequence ID" value="PAC:32952630.CDS.1"/>
    <property type="gene ID" value="Pp3c5_28420"/>
</dbReference>
<dbReference type="Gramene" id="Pp3c5_28420V3.2">
    <property type="protein sequence ID" value="PAC:32952630.CDS.1"/>
    <property type="gene ID" value="Pp3c5_28420"/>
</dbReference>
<evidence type="ECO:0000256" key="2">
    <source>
        <dbReference type="ARBA" id="ARBA00006351"/>
    </source>
</evidence>
<keyword evidence="9" id="KW-0325">Glycoprotein</keyword>
<evidence type="ECO:0000256" key="5">
    <source>
        <dbReference type="ARBA" id="ARBA00022692"/>
    </source>
</evidence>
<comment type="pathway">
    <text evidence="1">Glycan metabolism; pectin biosynthesis.</text>
</comment>
<evidence type="ECO:0000256" key="8">
    <source>
        <dbReference type="ARBA" id="ARBA00023136"/>
    </source>
</evidence>
<dbReference type="GO" id="GO:0005794">
    <property type="term" value="C:Golgi apparatus"/>
    <property type="evidence" value="ECO:0000318"/>
    <property type="project" value="GO_Central"/>
</dbReference>
<dbReference type="InterPro" id="IPR050748">
    <property type="entry name" value="Glycosyltrans_8_dom-fam"/>
</dbReference>
<dbReference type="GeneID" id="112282948"/>
<dbReference type="Pfam" id="PF01501">
    <property type="entry name" value="Glyco_transf_8"/>
    <property type="match status" value="1"/>
</dbReference>
<keyword evidence="6" id="KW-0735">Signal-anchor</keyword>
<gene>
    <name evidence="15" type="primary">LOC112282948</name>
    <name evidence="14" type="ORF">PHYPA_008255</name>
</gene>
<dbReference type="GO" id="GO:0016757">
    <property type="term" value="F:glycosyltransferase activity"/>
    <property type="evidence" value="ECO:0007669"/>
    <property type="project" value="UniProtKB-KW"/>
</dbReference>
<dbReference type="RefSeq" id="XP_024376940.1">
    <property type="nucleotide sequence ID" value="XM_024521172.2"/>
</dbReference>
<evidence type="ECO:0000256" key="11">
    <source>
        <dbReference type="RuleBase" id="RU362027"/>
    </source>
</evidence>
<comment type="subcellular location">
    <subcellularLocation>
        <location evidence="10">Endomembrane system</location>
        <topology evidence="10">Single-pass type II membrane protein</topology>
    </subcellularLocation>
</comment>
<sequence>MVHRQGNRPLLTWPLIILSLLSLVSATRVSPFDFRVRPELHSDRSPEPQGPQSYAASESAWPSFREAPVFRNGRRCAFVNRTGNDTCDPNSVHIAMTLDVEYLRGSIAAIFSILKHTACPENVIFHFFAANRDEELRFLVCSIFPFLRFKVYHFDEALVNSRISPSVRPALDHPLNYARSYMSDILEPCIQRVIYLDSDLIVVDDIVKLWGTKLGPHAIGAPEYCHTNMTKYFTDAFWANRTLSRIFDGKKPCYFNTGVMVMDMTKWRIANYRAEIEHWMGVQSRTRIYELGSLPPFLLVFGGLVEPIDHRWNQHGLGGDNLEGKCRSLHPGPVSLLHWSGKGKPWIRIDQKKTCPVDSLWVPYDLLLSPLSYQ</sequence>
<dbReference type="EMBL" id="ABEU02000005">
    <property type="protein sequence ID" value="PNR54578.1"/>
    <property type="molecule type" value="Genomic_DNA"/>
</dbReference>
<evidence type="ECO:0000313" key="16">
    <source>
        <dbReference type="Proteomes" id="UP000006727"/>
    </source>
</evidence>
<evidence type="ECO:0000256" key="7">
    <source>
        <dbReference type="ARBA" id="ARBA00022989"/>
    </source>
</evidence>
<keyword evidence="3" id="KW-0328">Glycosyltransferase</keyword>
<evidence type="ECO:0000256" key="1">
    <source>
        <dbReference type="ARBA" id="ARBA00004877"/>
    </source>
</evidence>
<dbReference type="PaxDb" id="3218-PP1S229_15V6.2"/>
<dbReference type="Gene3D" id="3.90.550.10">
    <property type="entry name" value="Spore Coat Polysaccharide Biosynthesis Protein SpsA, Chain A"/>
    <property type="match status" value="1"/>
</dbReference>
<keyword evidence="4" id="KW-0808">Transferase</keyword>
<feature type="signal peptide" evidence="13">
    <location>
        <begin position="1"/>
        <end position="26"/>
    </location>
</feature>
<evidence type="ECO:0000256" key="13">
    <source>
        <dbReference type="SAM" id="SignalP"/>
    </source>
</evidence>